<feature type="domain" description="Protein kinase" evidence="1">
    <location>
        <begin position="30"/>
        <end position="289"/>
    </location>
</feature>
<dbReference type="Gene3D" id="1.10.510.10">
    <property type="entry name" value="Transferase(Phosphotransferase) domain 1"/>
    <property type="match status" value="1"/>
</dbReference>
<proteinExistence type="predicted"/>
<dbReference type="Proteomes" id="UP001470230">
    <property type="component" value="Unassembled WGS sequence"/>
</dbReference>
<evidence type="ECO:0000313" key="3">
    <source>
        <dbReference type="Proteomes" id="UP001470230"/>
    </source>
</evidence>
<gene>
    <name evidence="2" type="ORF">M9Y10_020353</name>
</gene>
<evidence type="ECO:0000313" key="2">
    <source>
        <dbReference type="EMBL" id="KAK8846343.1"/>
    </source>
</evidence>
<sequence length="319" mass="36514">MINLDLELNGPYYQDYTTPLPPENEDINGYQTFLTLALTKSSIVMVGNCIHTNSKKALKFVKRRKNTLDRIRNEISLQMICSHPNILKIDDCFPYREYICIVSKFSQYGSLHDHITKNYPHGLPESTASIIMNQILEAVSFIHKLNIAHRDIKPGNFLIFDTNPEHPKVLLNDFGLAKVFNEGETCKEALGTPILSAPEIIAKLPYNKSADSWSLGVTLFFLLNGNFPFPSFELSPKECKLRIVKGQLNYKLLTEKNISNEAIDLIKKFCHLSPKMRITPSEALLHPWIASNQKQEDHEFEYRSVLYESSEEYEFIPGT</sequence>
<evidence type="ECO:0000259" key="1">
    <source>
        <dbReference type="PROSITE" id="PS50011"/>
    </source>
</evidence>
<dbReference type="SUPFAM" id="SSF56112">
    <property type="entry name" value="Protein kinase-like (PK-like)"/>
    <property type="match status" value="1"/>
</dbReference>
<comment type="caution">
    <text evidence="2">The sequence shown here is derived from an EMBL/GenBank/DDBJ whole genome shotgun (WGS) entry which is preliminary data.</text>
</comment>
<dbReference type="InterPro" id="IPR000719">
    <property type="entry name" value="Prot_kinase_dom"/>
</dbReference>
<dbReference type="EMBL" id="JAPFFF010000029">
    <property type="protein sequence ID" value="KAK8846343.1"/>
    <property type="molecule type" value="Genomic_DNA"/>
</dbReference>
<keyword evidence="3" id="KW-1185">Reference proteome</keyword>
<dbReference type="InterPro" id="IPR011009">
    <property type="entry name" value="Kinase-like_dom_sf"/>
</dbReference>
<name>A0ABR2HGW6_9EUKA</name>
<dbReference type="InterPro" id="IPR008271">
    <property type="entry name" value="Ser/Thr_kinase_AS"/>
</dbReference>
<protein>
    <recommendedName>
        <fullName evidence="1">Protein kinase domain-containing protein</fullName>
    </recommendedName>
</protein>
<dbReference type="PANTHER" id="PTHR24345">
    <property type="entry name" value="SERINE/THREONINE-PROTEIN KINASE PLK"/>
    <property type="match status" value="1"/>
</dbReference>
<dbReference type="SMART" id="SM00220">
    <property type="entry name" value="S_TKc"/>
    <property type="match status" value="1"/>
</dbReference>
<dbReference type="PROSITE" id="PS50011">
    <property type="entry name" value="PROTEIN_KINASE_DOM"/>
    <property type="match status" value="1"/>
</dbReference>
<organism evidence="2 3">
    <name type="scientific">Tritrichomonas musculus</name>
    <dbReference type="NCBI Taxonomy" id="1915356"/>
    <lineage>
        <taxon>Eukaryota</taxon>
        <taxon>Metamonada</taxon>
        <taxon>Parabasalia</taxon>
        <taxon>Tritrichomonadida</taxon>
        <taxon>Tritrichomonadidae</taxon>
        <taxon>Tritrichomonas</taxon>
    </lineage>
</organism>
<dbReference type="PROSITE" id="PS00108">
    <property type="entry name" value="PROTEIN_KINASE_ST"/>
    <property type="match status" value="1"/>
</dbReference>
<reference evidence="2 3" key="1">
    <citation type="submission" date="2024-04" db="EMBL/GenBank/DDBJ databases">
        <title>Tritrichomonas musculus Genome.</title>
        <authorList>
            <person name="Alves-Ferreira E."/>
            <person name="Grigg M."/>
            <person name="Lorenzi H."/>
            <person name="Galac M."/>
        </authorList>
    </citation>
    <scope>NUCLEOTIDE SEQUENCE [LARGE SCALE GENOMIC DNA]</scope>
    <source>
        <strain evidence="2 3">EAF2021</strain>
    </source>
</reference>
<accession>A0ABR2HGW6</accession>
<dbReference type="Pfam" id="PF00069">
    <property type="entry name" value="Pkinase"/>
    <property type="match status" value="1"/>
</dbReference>
<dbReference type="Gene3D" id="3.30.200.20">
    <property type="entry name" value="Phosphorylase Kinase, domain 1"/>
    <property type="match status" value="1"/>
</dbReference>